<dbReference type="SUPFAM" id="SSF50998">
    <property type="entry name" value="Quinoprotein alcohol dehydrogenase-like"/>
    <property type="match status" value="1"/>
</dbReference>
<evidence type="ECO:0000313" key="4">
    <source>
        <dbReference type="Proteomes" id="UP000199022"/>
    </source>
</evidence>
<evidence type="ECO:0000313" key="3">
    <source>
        <dbReference type="EMBL" id="SFD46862.1"/>
    </source>
</evidence>
<feature type="signal peptide" evidence="1">
    <location>
        <begin position="1"/>
        <end position="37"/>
    </location>
</feature>
<dbReference type="InterPro" id="IPR015943">
    <property type="entry name" value="WD40/YVTN_repeat-like_dom_sf"/>
</dbReference>
<dbReference type="Gene3D" id="2.130.10.10">
    <property type="entry name" value="YVTN repeat-like/Quinoprotein amine dehydrogenase"/>
    <property type="match status" value="1"/>
</dbReference>
<feature type="domain" description="Pyrrolo-quinoline quinone repeat" evidence="2">
    <location>
        <begin position="231"/>
        <end position="392"/>
    </location>
</feature>
<proteinExistence type="predicted"/>
<name>A0A1I1SKN0_9ACTN</name>
<keyword evidence="4" id="KW-1185">Reference proteome</keyword>
<dbReference type="InterPro" id="IPR018391">
    <property type="entry name" value="PQQ_b-propeller_rpt"/>
</dbReference>
<dbReference type="EMBL" id="FOMD01000004">
    <property type="protein sequence ID" value="SFD46862.1"/>
    <property type="molecule type" value="Genomic_DNA"/>
</dbReference>
<evidence type="ECO:0000256" key="1">
    <source>
        <dbReference type="SAM" id="SignalP"/>
    </source>
</evidence>
<dbReference type="InterPro" id="IPR002372">
    <property type="entry name" value="PQQ_rpt_dom"/>
</dbReference>
<sequence>MGLAQRCKDLAVLRRAVVAVVVSAALSAGFLAPSASAAGPDGWAAALGDAGNTGTNAGETAVVAATASRVAQAWTAPTRSASPAAPAVVDGVALRVVPGVDASAPSSLVGTSPTSGATLWQVELPGEASYDRGVTVAGSSAVIPFSSTRRPGGVLVVDLTRRVVVWTRALPSPGAQFAWAGNRGAGQAYTDGQRVFVSGSDQRVIAYRLTDGALLWSRTISIRPDGVPTDSAGLAVGDGRVFLGSSDGLVALDAVTGQQLWTGPGGRWPVVAGGRVITTAPGEVTASSTAGCGRATCPAQWTAAFPVNLQYRPEVAGADGSTLFVTTNDGSAGTVTRLATATGARQWSATVGHYVAGLVRGGDAVWAVNEYVLPSGAVSARLVAFATAATGSAPLTTLALPTDRQGFPQQLAVAAGTLFQQVNGRPLVGYRVGAAAPDPVVATVAADSFRRTASNGLGTADTGGAWTSTAGAGRTSVSPGAASIALTPGSAARAHLGGVSRSSVDVTATLSLTAAPTGGGVSTYLVARRTGTDQEYRLRARFLPDGTLRLAVTALTGSASERVVGAEVTVAGVRPTVGTPVNLRLQVSGQGTTTLSGRAWTGTTEPAGWAVTRTDTSPTLQQPGSVGLGAYLSSSAAATPVAVRVSAYRVVSAG</sequence>
<reference evidence="4" key="1">
    <citation type="submission" date="2016-10" db="EMBL/GenBank/DDBJ databases">
        <authorList>
            <person name="Varghese N."/>
            <person name="Submissions S."/>
        </authorList>
    </citation>
    <scope>NUCLEOTIDE SEQUENCE [LARGE SCALE GENOMIC DNA]</scope>
    <source>
        <strain evidence="4">DSM 45962</strain>
    </source>
</reference>
<organism evidence="3 4">
    <name type="scientific">Klenkia taihuensis</name>
    <dbReference type="NCBI Taxonomy" id="1225127"/>
    <lineage>
        <taxon>Bacteria</taxon>
        <taxon>Bacillati</taxon>
        <taxon>Actinomycetota</taxon>
        <taxon>Actinomycetes</taxon>
        <taxon>Geodermatophilales</taxon>
        <taxon>Geodermatophilaceae</taxon>
        <taxon>Klenkia</taxon>
    </lineage>
</organism>
<keyword evidence="1" id="KW-0732">Signal</keyword>
<accession>A0A1I1SKN0</accession>
<dbReference type="RefSeq" id="WP_165628993.1">
    <property type="nucleotide sequence ID" value="NZ_BNAC01000005.1"/>
</dbReference>
<feature type="domain" description="Pyrrolo-quinoline quinone repeat" evidence="2">
    <location>
        <begin position="46"/>
        <end position="221"/>
    </location>
</feature>
<dbReference type="STRING" id="1225127.SAMN05661030_3442"/>
<gene>
    <name evidence="3" type="ORF">SAMN05661030_3442</name>
</gene>
<dbReference type="PANTHER" id="PTHR34512">
    <property type="entry name" value="CELL SURFACE PROTEIN"/>
    <property type="match status" value="1"/>
</dbReference>
<dbReference type="AlphaFoldDB" id="A0A1I1SKN0"/>
<protein>
    <submittedName>
        <fullName evidence="3">Outer membrane protein assembly factor BamB, contains PQQ-like beta-propeller repeat</fullName>
    </submittedName>
</protein>
<dbReference type="InterPro" id="IPR011047">
    <property type="entry name" value="Quinoprotein_ADH-like_sf"/>
</dbReference>
<dbReference type="PANTHER" id="PTHR34512:SF30">
    <property type="entry name" value="OUTER MEMBRANE PROTEIN ASSEMBLY FACTOR BAMB"/>
    <property type="match status" value="1"/>
</dbReference>
<dbReference type="Pfam" id="PF13360">
    <property type="entry name" value="PQQ_2"/>
    <property type="match status" value="2"/>
</dbReference>
<feature type="chain" id="PRO_5011698566" evidence="1">
    <location>
        <begin position="38"/>
        <end position="654"/>
    </location>
</feature>
<evidence type="ECO:0000259" key="2">
    <source>
        <dbReference type="Pfam" id="PF13360"/>
    </source>
</evidence>
<dbReference type="SMART" id="SM00564">
    <property type="entry name" value="PQQ"/>
    <property type="match status" value="3"/>
</dbReference>
<dbReference type="Proteomes" id="UP000199022">
    <property type="component" value="Unassembled WGS sequence"/>
</dbReference>